<dbReference type="PANTHER" id="PTHR37049">
    <property type="entry name" value="PEPTIDASE S41 FAMILY PROTEIN"/>
    <property type="match status" value="1"/>
</dbReference>
<protein>
    <submittedName>
        <fullName evidence="1">Pyridine nucleotide-disulfide oxidoreductase</fullName>
    </submittedName>
</protein>
<dbReference type="EMBL" id="LFIV01000012">
    <property type="protein sequence ID" value="KZL76842.1"/>
    <property type="molecule type" value="Genomic_DNA"/>
</dbReference>
<dbReference type="AlphaFoldDB" id="A0A166XQQ2"/>
<keyword evidence="2" id="KW-1185">Reference proteome</keyword>
<reference evidence="1 2" key="1">
    <citation type="submission" date="2015-06" db="EMBL/GenBank/DDBJ databases">
        <title>Survival trade-offs in plant roots during colonization by closely related pathogenic and mutualistic fungi.</title>
        <authorList>
            <person name="Hacquard S."/>
            <person name="Kracher B."/>
            <person name="Hiruma K."/>
            <person name="Weinman A."/>
            <person name="Muench P."/>
            <person name="Garrido Oter R."/>
            <person name="Ver Loren van Themaat E."/>
            <person name="Dallerey J.-F."/>
            <person name="Damm U."/>
            <person name="Henrissat B."/>
            <person name="Lespinet O."/>
            <person name="Thon M."/>
            <person name="Kemen E."/>
            <person name="McHardy A.C."/>
            <person name="Schulze-Lefert P."/>
            <person name="O'Connell R.J."/>
        </authorList>
    </citation>
    <scope>NUCLEOTIDE SEQUENCE [LARGE SCALE GENOMIC DNA]</scope>
    <source>
        <strain evidence="1 2">0861</strain>
    </source>
</reference>
<proteinExistence type="predicted"/>
<dbReference type="Proteomes" id="UP000076552">
    <property type="component" value="Unassembled WGS sequence"/>
</dbReference>
<gene>
    <name evidence="1" type="ORF">CT0861_03306</name>
</gene>
<evidence type="ECO:0000313" key="1">
    <source>
        <dbReference type="EMBL" id="KZL76842.1"/>
    </source>
</evidence>
<dbReference type="PANTHER" id="PTHR37049:SF4">
    <property type="entry name" value="RHODANESE DOMAIN-CONTAINING PROTEIN"/>
    <property type="match status" value="1"/>
</dbReference>
<dbReference type="SUPFAM" id="SSF52096">
    <property type="entry name" value="ClpP/crotonase"/>
    <property type="match status" value="1"/>
</dbReference>
<organism evidence="1 2">
    <name type="scientific">Colletotrichum tofieldiae</name>
    <dbReference type="NCBI Taxonomy" id="708197"/>
    <lineage>
        <taxon>Eukaryota</taxon>
        <taxon>Fungi</taxon>
        <taxon>Dikarya</taxon>
        <taxon>Ascomycota</taxon>
        <taxon>Pezizomycotina</taxon>
        <taxon>Sordariomycetes</taxon>
        <taxon>Hypocreomycetidae</taxon>
        <taxon>Glomerellales</taxon>
        <taxon>Glomerellaceae</taxon>
        <taxon>Colletotrichum</taxon>
        <taxon>Colletotrichum spaethianum species complex</taxon>
    </lineage>
</organism>
<dbReference type="InterPro" id="IPR029045">
    <property type="entry name" value="ClpP/crotonase-like_dom_sf"/>
</dbReference>
<accession>A0A166XQQ2</accession>
<dbReference type="Gene3D" id="3.90.226.10">
    <property type="entry name" value="2-enoyl-CoA Hydratase, Chain A, domain 1"/>
    <property type="match status" value="1"/>
</dbReference>
<dbReference type="STRING" id="708197.A0A166XQQ2"/>
<dbReference type="InterPro" id="IPR052766">
    <property type="entry name" value="S41A_metabolite_peptidase"/>
</dbReference>
<name>A0A166XQQ2_9PEZI</name>
<evidence type="ECO:0000313" key="2">
    <source>
        <dbReference type="Proteomes" id="UP000076552"/>
    </source>
</evidence>
<sequence>MNSFNPNHPTRFQKVTQDFLTAAIKAGKTKLVVEFQQNTGGLILPAYDFFRQLFPNTVQDGYSRFKENDAFPFKAENIVMMYDGACASTCTIASEFLRHQANVKSVAFGGLPVKGPIEGVGGIKGSQFVTWRNISFATNFSLPYAKTDKHKAALTRYLELPLDRTTLAIVNVRDEILEDNIEDGVPAQYIREDADCRLYWTLPMIEDVTQVWKATAKAAFNGGKCAHGSIP</sequence>
<comment type="caution">
    <text evidence="1">The sequence shown here is derived from an EMBL/GenBank/DDBJ whole genome shotgun (WGS) entry which is preliminary data.</text>
</comment>